<feature type="compositionally biased region" description="Polar residues" evidence="10">
    <location>
        <begin position="33"/>
        <end position="51"/>
    </location>
</feature>
<keyword evidence="6 11" id="KW-0472">Membrane</keyword>
<evidence type="ECO:0000256" key="3">
    <source>
        <dbReference type="ARBA" id="ARBA00022692"/>
    </source>
</evidence>
<evidence type="ECO:0000256" key="5">
    <source>
        <dbReference type="ARBA" id="ARBA00022989"/>
    </source>
</evidence>
<dbReference type="Ensembl" id="ENSMPUT00000000308.1">
    <property type="protein sequence ID" value="ENSMPUP00000000304.1"/>
    <property type="gene ID" value="ENSMPUG00000000306.1"/>
</dbReference>
<dbReference type="SMART" id="SM00409">
    <property type="entry name" value="IG"/>
    <property type="match status" value="2"/>
</dbReference>
<dbReference type="HOGENOM" id="CLU_069156_0_0_1"/>
<dbReference type="GO" id="GO:0150077">
    <property type="term" value="P:regulation of neuroinflammatory response"/>
    <property type="evidence" value="ECO:0007669"/>
    <property type="project" value="InterPro"/>
</dbReference>
<comment type="subcellular location">
    <subcellularLocation>
        <location evidence="1">Membrane</location>
        <topology evidence="1">Single-pass type I membrane protein</topology>
    </subcellularLocation>
</comment>
<dbReference type="OMA" id="TCKSPKP"/>
<sequence length="328" mass="36097">MPCTRRTPQPRLLLILIVYLALECIHARVGSSETLGNSTKQQTASTHSSSVKGKERSLTPPAEANSSLSVLVDTKAVLLCPPDNPTALVVTWTINPRDQSPCTRVHRKDNNETSVRNCTDARISWESRPDQNPALQIDPVALTHDGYYRCEVAAADGNFGHTYYLRVLVPPKVTLFRGSNGTIVCRAAAGKPSAQIFWTPEGDCHTEEEPLGNGTVTVQSTCHWEGRQVSNVSCSVSHVTGNKSLSLELETGDQLSLNSTFYITSFFWFAFVLVALIVVGSIGLWKTRCCRKCKLKKTAATSVVEEEEMQPYASYTEKNNPLYDTVSK</sequence>
<evidence type="ECO:0000259" key="13">
    <source>
        <dbReference type="PROSITE" id="PS50835"/>
    </source>
</evidence>
<feature type="region of interest" description="Disordered" evidence="10">
    <location>
        <begin position="33"/>
        <end position="64"/>
    </location>
</feature>
<protein>
    <recommendedName>
        <fullName evidence="13">Ig-like domain-containing protein</fullName>
    </recommendedName>
</protein>
<dbReference type="EMBL" id="AEYP01052972">
    <property type="status" value="NOT_ANNOTATED_CDS"/>
    <property type="molecule type" value="Genomic_DNA"/>
</dbReference>
<feature type="transmembrane region" description="Helical" evidence="11">
    <location>
        <begin position="266"/>
        <end position="285"/>
    </location>
</feature>
<dbReference type="KEGG" id="mpuf:101675437"/>
<feature type="signal peptide" evidence="12">
    <location>
        <begin position="1"/>
        <end position="27"/>
    </location>
</feature>
<dbReference type="EMBL" id="AEYP01052971">
    <property type="status" value="NOT_ANNOTATED_CDS"/>
    <property type="molecule type" value="Genomic_DNA"/>
</dbReference>
<evidence type="ECO:0000256" key="12">
    <source>
        <dbReference type="SAM" id="SignalP"/>
    </source>
</evidence>
<keyword evidence="9" id="KW-0325">Glycoprotein</keyword>
<keyword evidence="4 12" id="KW-0732">Signal</keyword>
<dbReference type="GeneTree" id="ENSGT00390000014496"/>
<keyword evidence="3 11" id="KW-0812">Transmembrane</keyword>
<dbReference type="GO" id="GO:0009897">
    <property type="term" value="C:external side of plasma membrane"/>
    <property type="evidence" value="ECO:0007669"/>
    <property type="project" value="TreeGrafter"/>
</dbReference>
<dbReference type="EMBL" id="AEYP01052968">
    <property type="status" value="NOT_ANNOTATED_CDS"/>
    <property type="molecule type" value="Genomic_DNA"/>
</dbReference>
<dbReference type="InterPro" id="IPR013106">
    <property type="entry name" value="Ig_V-set"/>
</dbReference>
<dbReference type="SUPFAM" id="SSF48726">
    <property type="entry name" value="Immunoglobulin"/>
    <property type="match status" value="2"/>
</dbReference>
<dbReference type="PANTHER" id="PTHR21462">
    <property type="entry name" value="CELL SURFACE GLYCOPROTEIN OX2 RECEPTOR PRECURSOR"/>
    <property type="match status" value="1"/>
</dbReference>
<dbReference type="FunFam" id="2.60.40.10:FF:000584">
    <property type="entry name" value="Cell surface glycoprotein CD200 receptor 1"/>
    <property type="match status" value="1"/>
</dbReference>
<evidence type="ECO:0000256" key="2">
    <source>
        <dbReference type="ARBA" id="ARBA00008215"/>
    </source>
</evidence>
<dbReference type="eggNOG" id="ENOG502SPS1">
    <property type="taxonomic scope" value="Eukaryota"/>
</dbReference>
<dbReference type="EMBL" id="AEYP01052969">
    <property type="status" value="NOT_ANNOTATED_CDS"/>
    <property type="molecule type" value="Genomic_DNA"/>
</dbReference>
<dbReference type="InterPro" id="IPR003599">
    <property type="entry name" value="Ig_sub"/>
</dbReference>
<evidence type="ECO:0000256" key="1">
    <source>
        <dbReference type="ARBA" id="ARBA00004479"/>
    </source>
</evidence>
<evidence type="ECO:0000256" key="4">
    <source>
        <dbReference type="ARBA" id="ARBA00022729"/>
    </source>
</evidence>
<dbReference type="InterPro" id="IPR036179">
    <property type="entry name" value="Ig-like_dom_sf"/>
</dbReference>
<organism evidence="14">
    <name type="scientific">Mustela putorius furo</name>
    <name type="common">European domestic ferret</name>
    <name type="synonym">Mustela furo</name>
    <dbReference type="NCBI Taxonomy" id="9669"/>
    <lineage>
        <taxon>Eukaryota</taxon>
        <taxon>Metazoa</taxon>
        <taxon>Chordata</taxon>
        <taxon>Craniata</taxon>
        <taxon>Vertebrata</taxon>
        <taxon>Euteleostomi</taxon>
        <taxon>Mammalia</taxon>
        <taxon>Eutheria</taxon>
        <taxon>Laurasiatheria</taxon>
        <taxon>Carnivora</taxon>
        <taxon>Caniformia</taxon>
        <taxon>Musteloidea</taxon>
        <taxon>Mustelidae</taxon>
        <taxon>Mustelinae</taxon>
        <taxon>Mustela</taxon>
    </lineage>
</organism>
<dbReference type="PROSITE" id="PS50835">
    <property type="entry name" value="IG_LIKE"/>
    <property type="match status" value="1"/>
</dbReference>
<evidence type="ECO:0000256" key="7">
    <source>
        <dbReference type="ARBA" id="ARBA00023157"/>
    </source>
</evidence>
<evidence type="ECO:0000256" key="9">
    <source>
        <dbReference type="ARBA" id="ARBA00023180"/>
    </source>
</evidence>
<evidence type="ECO:0000256" key="8">
    <source>
        <dbReference type="ARBA" id="ARBA00023170"/>
    </source>
</evidence>
<dbReference type="PANTHER" id="PTHR21462:SF2">
    <property type="entry name" value="CELL SURFACE GLYCOPROTEIN CD200 RECEPTOR 2"/>
    <property type="match status" value="1"/>
</dbReference>
<dbReference type="OrthoDB" id="8915654at2759"/>
<dbReference type="STRING" id="9669.ENSMPUP00000000304"/>
<evidence type="ECO:0000256" key="11">
    <source>
        <dbReference type="SAM" id="Phobius"/>
    </source>
</evidence>
<dbReference type="InterPro" id="IPR007110">
    <property type="entry name" value="Ig-like_dom"/>
</dbReference>
<name>M3XMK4_MUSPF</name>
<feature type="domain" description="Ig-like" evidence="13">
    <location>
        <begin position="133"/>
        <end position="246"/>
    </location>
</feature>
<dbReference type="EMBL" id="AEYP01052973">
    <property type="status" value="NOT_ANNOTATED_CDS"/>
    <property type="molecule type" value="Genomic_DNA"/>
</dbReference>
<feature type="chain" id="PRO_5004043601" description="Ig-like domain-containing protein" evidence="12">
    <location>
        <begin position="28"/>
        <end position="328"/>
    </location>
</feature>
<evidence type="ECO:0000313" key="14">
    <source>
        <dbReference type="Ensembl" id="ENSMPUP00000000304.1"/>
    </source>
</evidence>
<dbReference type="InterPro" id="IPR040012">
    <property type="entry name" value="CD200R"/>
</dbReference>
<dbReference type="AlphaFoldDB" id="M3XMK4"/>
<dbReference type="Gene3D" id="2.60.40.10">
    <property type="entry name" value="Immunoglobulins"/>
    <property type="match status" value="2"/>
</dbReference>
<keyword evidence="7" id="KW-1015">Disulfide bond</keyword>
<dbReference type="Pfam" id="PF07686">
    <property type="entry name" value="V-set"/>
    <property type="match status" value="1"/>
</dbReference>
<dbReference type="EMBL" id="AEYP01052970">
    <property type="status" value="NOT_ANNOTATED_CDS"/>
    <property type="molecule type" value="Genomic_DNA"/>
</dbReference>
<accession>M3XMK4</accession>
<comment type="similarity">
    <text evidence="2">Belongs to the CD200R family.</text>
</comment>
<proteinExistence type="inferred from homology"/>
<dbReference type="GeneID" id="101675437"/>
<evidence type="ECO:0000256" key="6">
    <source>
        <dbReference type="ARBA" id="ARBA00023136"/>
    </source>
</evidence>
<reference evidence="14" key="1">
    <citation type="submission" date="2024-06" db="UniProtKB">
        <authorList>
            <consortium name="Ensembl"/>
        </authorList>
    </citation>
    <scope>IDENTIFICATION</scope>
</reference>
<keyword evidence="5 11" id="KW-1133">Transmembrane helix</keyword>
<dbReference type="RefSeq" id="XP_012916398.2">
    <property type="nucleotide sequence ID" value="XM_013060944.2"/>
</dbReference>
<dbReference type="InterPro" id="IPR013783">
    <property type="entry name" value="Ig-like_fold"/>
</dbReference>
<evidence type="ECO:0000256" key="10">
    <source>
        <dbReference type="SAM" id="MobiDB-lite"/>
    </source>
</evidence>
<dbReference type="InParanoid" id="M3XMK4"/>
<keyword evidence="8" id="KW-0675">Receptor</keyword>
<dbReference type="GO" id="GO:0038023">
    <property type="term" value="F:signaling receptor activity"/>
    <property type="evidence" value="ECO:0007669"/>
    <property type="project" value="InterPro"/>
</dbReference>